<evidence type="ECO:0000313" key="1">
    <source>
        <dbReference type="EMBL" id="MBK1826924.1"/>
    </source>
</evidence>
<reference evidence="1" key="1">
    <citation type="submission" date="2021-01" db="EMBL/GenBank/DDBJ databases">
        <title>Modified the classification status of verrucomicrobia.</title>
        <authorList>
            <person name="Feng X."/>
        </authorList>
    </citation>
    <scope>NUCLEOTIDE SEQUENCE</scope>
    <source>
        <strain evidence="1">KCTC 22201</strain>
    </source>
</reference>
<protein>
    <submittedName>
        <fullName evidence="1">Uncharacterized protein</fullName>
    </submittedName>
</protein>
<proteinExistence type="predicted"/>
<gene>
    <name evidence="1" type="ORF">JIN81_07830</name>
</gene>
<comment type="caution">
    <text evidence="1">The sequence shown here is derived from an EMBL/GenBank/DDBJ whole genome shotgun (WGS) entry which is preliminary data.</text>
</comment>
<evidence type="ECO:0000313" key="2">
    <source>
        <dbReference type="Proteomes" id="UP000658278"/>
    </source>
</evidence>
<organism evidence="1 2">
    <name type="scientific">Haloferula rosea</name>
    <dbReference type="NCBI Taxonomy" id="490093"/>
    <lineage>
        <taxon>Bacteria</taxon>
        <taxon>Pseudomonadati</taxon>
        <taxon>Verrucomicrobiota</taxon>
        <taxon>Verrucomicrobiia</taxon>
        <taxon>Verrucomicrobiales</taxon>
        <taxon>Verrucomicrobiaceae</taxon>
        <taxon>Haloferula</taxon>
    </lineage>
</organism>
<sequence length="104" mass="11646">MLHWPMQTIVQIPDSSSPCTIREVVLSLKKQKLEVRHEAKNWGDWIHIDGSTTVISIESMRGLTSSATIEHGEDEPHDPRLAIFAAFHALGWVGNDEDGEYPLA</sequence>
<dbReference type="AlphaFoldDB" id="A0A934VE44"/>
<accession>A0A934VE44</accession>
<dbReference type="Proteomes" id="UP000658278">
    <property type="component" value="Unassembled WGS sequence"/>
</dbReference>
<keyword evidence="2" id="KW-1185">Reference proteome</keyword>
<name>A0A934VE44_9BACT</name>
<dbReference type="EMBL" id="JAENII010000004">
    <property type="protein sequence ID" value="MBK1826924.1"/>
    <property type="molecule type" value="Genomic_DNA"/>
</dbReference>
<dbReference type="RefSeq" id="WP_200278339.1">
    <property type="nucleotide sequence ID" value="NZ_JAENII010000004.1"/>
</dbReference>